<proteinExistence type="inferred from homology"/>
<dbReference type="AlphaFoldDB" id="A0A512DNP5"/>
<dbReference type="GO" id="GO:0010043">
    <property type="term" value="P:response to zinc ion"/>
    <property type="evidence" value="ECO:0007669"/>
    <property type="project" value="TreeGrafter"/>
</dbReference>
<feature type="transmembrane region" description="Helical" evidence="9">
    <location>
        <begin position="53"/>
        <end position="71"/>
    </location>
</feature>
<sequence>MIPDEILATLTLRAGFNSAVVVAGTACLGVAAGVIGSFMLLRKRAMVSDALSHATLPGIALAFLIATALGMEGRSLPVLLAGALFSGVLGVLAIQAISRFTRLPEDAAIGAVLSVFFGVGVVLLSHIQTLATGNQAGLKTFILGQTAAMNRNEAMAIAGLALAALAACVLLFKEFRLLCFDPGFAAGQGWPTVRIDLTLMGLTTLVTVIGLQTVGLILIIALLIVPPAAARFWTEKLWAMLVIAAVLGGISGWLGASLSALVPRLPAGAVIVLVAGSLFLFSFLFAPARGVVATAWRQARLRLAYAEQAALTGLLHGRPPASGGMDTWLRVRGMVRDSALTARGRDAARSSERNRRLWERFLIHYPTLVPGRANWGIDPIDRVLPRDLVLELESLPEQLSP</sequence>
<dbReference type="InterPro" id="IPR037294">
    <property type="entry name" value="ABC_BtuC-like"/>
</dbReference>
<organism evidence="10 11">
    <name type="scientific">Skermanella aerolata</name>
    <dbReference type="NCBI Taxonomy" id="393310"/>
    <lineage>
        <taxon>Bacteria</taxon>
        <taxon>Pseudomonadati</taxon>
        <taxon>Pseudomonadota</taxon>
        <taxon>Alphaproteobacteria</taxon>
        <taxon>Rhodospirillales</taxon>
        <taxon>Azospirillaceae</taxon>
        <taxon>Skermanella</taxon>
    </lineage>
</organism>
<dbReference type="InterPro" id="IPR001626">
    <property type="entry name" value="ABC_TroCD"/>
</dbReference>
<dbReference type="RefSeq" id="WP_044428875.1">
    <property type="nucleotide sequence ID" value="NZ_BJYZ01000009.1"/>
</dbReference>
<keyword evidence="5 8" id="KW-0812">Transmembrane</keyword>
<evidence type="ECO:0000256" key="2">
    <source>
        <dbReference type="ARBA" id="ARBA00008034"/>
    </source>
</evidence>
<keyword evidence="3 8" id="KW-0813">Transport</keyword>
<feature type="transmembrane region" description="Helical" evidence="9">
    <location>
        <begin position="199"/>
        <end position="225"/>
    </location>
</feature>
<accession>A0A512DNP5</accession>
<feature type="transmembrane region" description="Helical" evidence="9">
    <location>
        <begin position="154"/>
        <end position="172"/>
    </location>
</feature>
<evidence type="ECO:0000256" key="9">
    <source>
        <dbReference type="SAM" id="Phobius"/>
    </source>
</evidence>
<evidence type="ECO:0000256" key="4">
    <source>
        <dbReference type="ARBA" id="ARBA00022475"/>
    </source>
</evidence>
<evidence type="ECO:0000256" key="7">
    <source>
        <dbReference type="ARBA" id="ARBA00023136"/>
    </source>
</evidence>
<comment type="subcellular location">
    <subcellularLocation>
        <location evidence="1 8">Cell membrane</location>
        <topology evidence="1 8">Multi-pass membrane protein</topology>
    </subcellularLocation>
</comment>
<comment type="caution">
    <text evidence="10">The sequence shown here is derived from an EMBL/GenBank/DDBJ whole genome shotgun (WGS) entry which is preliminary data.</text>
</comment>
<feature type="transmembrane region" description="Helical" evidence="9">
    <location>
        <begin position="78"/>
        <end position="97"/>
    </location>
</feature>
<keyword evidence="4" id="KW-1003">Cell membrane</keyword>
<keyword evidence="7 9" id="KW-0472">Membrane</keyword>
<name>A0A512DNP5_9PROT</name>
<evidence type="ECO:0000256" key="3">
    <source>
        <dbReference type="ARBA" id="ARBA00022448"/>
    </source>
</evidence>
<dbReference type="PANTHER" id="PTHR30477:SF3">
    <property type="entry name" value="METAL TRANSPORT SYSTEM MEMBRANE PROTEIN CT_069-RELATED"/>
    <property type="match status" value="1"/>
</dbReference>
<evidence type="ECO:0000256" key="5">
    <source>
        <dbReference type="ARBA" id="ARBA00022692"/>
    </source>
</evidence>
<feature type="transmembrane region" description="Helical" evidence="9">
    <location>
        <begin position="20"/>
        <end position="41"/>
    </location>
</feature>
<dbReference type="EMBL" id="BJYZ01000009">
    <property type="protein sequence ID" value="GEO38088.1"/>
    <property type="molecule type" value="Genomic_DNA"/>
</dbReference>
<dbReference type="Pfam" id="PF00950">
    <property type="entry name" value="ABC-3"/>
    <property type="match status" value="1"/>
</dbReference>
<dbReference type="GO" id="GO:0043190">
    <property type="term" value="C:ATP-binding cassette (ABC) transporter complex"/>
    <property type="evidence" value="ECO:0007669"/>
    <property type="project" value="InterPro"/>
</dbReference>
<feature type="transmembrane region" description="Helical" evidence="9">
    <location>
        <begin position="237"/>
        <end position="256"/>
    </location>
</feature>
<keyword evidence="11" id="KW-1185">Reference proteome</keyword>
<dbReference type="Proteomes" id="UP000321523">
    <property type="component" value="Unassembled WGS sequence"/>
</dbReference>
<keyword evidence="6 9" id="KW-1133">Transmembrane helix</keyword>
<reference evidence="10 11" key="1">
    <citation type="submission" date="2019-07" db="EMBL/GenBank/DDBJ databases">
        <title>Whole genome shotgun sequence of Skermanella aerolata NBRC 106429.</title>
        <authorList>
            <person name="Hosoyama A."/>
            <person name="Uohara A."/>
            <person name="Ohji S."/>
            <person name="Ichikawa N."/>
        </authorList>
    </citation>
    <scope>NUCLEOTIDE SEQUENCE [LARGE SCALE GENOMIC DNA]</scope>
    <source>
        <strain evidence="10 11">NBRC 106429</strain>
    </source>
</reference>
<dbReference type="OrthoDB" id="9804300at2"/>
<dbReference type="CDD" id="cd06550">
    <property type="entry name" value="TM_ABC_iron-siderophores_like"/>
    <property type="match status" value="1"/>
</dbReference>
<dbReference type="Gene3D" id="1.10.3470.10">
    <property type="entry name" value="ABC transporter involved in vitamin B12 uptake, BtuC"/>
    <property type="match status" value="1"/>
</dbReference>
<gene>
    <name evidence="10" type="primary">mntB</name>
    <name evidence="10" type="ORF">SAE02_22360</name>
</gene>
<evidence type="ECO:0000313" key="11">
    <source>
        <dbReference type="Proteomes" id="UP000321523"/>
    </source>
</evidence>
<dbReference type="SUPFAM" id="SSF81345">
    <property type="entry name" value="ABC transporter involved in vitamin B12 uptake, BtuC"/>
    <property type="match status" value="1"/>
</dbReference>
<feature type="transmembrane region" description="Helical" evidence="9">
    <location>
        <begin position="109"/>
        <end position="133"/>
    </location>
</feature>
<evidence type="ECO:0000313" key="10">
    <source>
        <dbReference type="EMBL" id="GEO38088.1"/>
    </source>
</evidence>
<evidence type="ECO:0000256" key="6">
    <source>
        <dbReference type="ARBA" id="ARBA00022989"/>
    </source>
</evidence>
<evidence type="ECO:0000256" key="8">
    <source>
        <dbReference type="RuleBase" id="RU003943"/>
    </source>
</evidence>
<dbReference type="PANTHER" id="PTHR30477">
    <property type="entry name" value="ABC-TRANSPORTER METAL-BINDING PROTEIN"/>
    <property type="match status" value="1"/>
</dbReference>
<evidence type="ECO:0000256" key="1">
    <source>
        <dbReference type="ARBA" id="ARBA00004651"/>
    </source>
</evidence>
<feature type="transmembrane region" description="Helical" evidence="9">
    <location>
        <begin position="268"/>
        <end position="292"/>
    </location>
</feature>
<comment type="similarity">
    <text evidence="2 8">Belongs to the ABC-3 integral membrane protein family.</text>
</comment>
<protein>
    <submittedName>
        <fullName evidence="10">Manganese ABC transporter permease</fullName>
    </submittedName>
</protein>
<dbReference type="GO" id="GO:0055085">
    <property type="term" value="P:transmembrane transport"/>
    <property type="evidence" value="ECO:0007669"/>
    <property type="project" value="InterPro"/>
</dbReference>